<dbReference type="GO" id="GO:0016779">
    <property type="term" value="F:nucleotidyltransferase activity"/>
    <property type="evidence" value="ECO:0007669"/>
    <property type="project" value="UniProtKB-KW"/>
</dbReference>
<accession>A0A0F9G399</accession>
<name>A0A0F9G399_9ZZZZ</name>
<evidence type="ECO:0000256" key="4">
    <source>
        <dbReference type="ARBA" id="ARBA00022723"/>
    </source>
</evidence>
<dbReference type="GO" id="GO:0046872">
    <property type="term" value="F:metal ion binding"/>
    <property type="evidence" value="ECO:0007669"/>
    <property type="project" value="UniProtKB-KW"/>
</dbReference>
<evidence type="ECO:0000256" key="5">
    <source>
        <dbReference type="ARBA" id="ARBA00022741"/>
    </source>
</evidence>
<dbReference type="SUPFAM" id="SSF81891">
    <property type="entry name" value="Poly A polymerase C-terminal region-like"/>
    <property type="match status" value="1"/>
</dbReference>
<dbReference type="GO" id="GO:0008033">
    <property type="term" value="P:tRNA processing"/>
    <property type="evidence" value="ECO:0007669"/>
    <property type="project" value="UniProtKB-KW"/>
</dbReference>
<keyword evidence="5" id="KW-0547">Nucleotide-binding</keyword>
<keyword evidence="3" id="KW-0548">Nucleotidyltransferase</keyword>
<proteinExistence type="predicted"/>
<evidence type="ECO:0000256" key="1">
    <source>
        <dbReference type="ARBA" id="ARBA00001946"/>
    </source>
</evidence>
<keyword evidence="3" id="KW-0808">Transferase</keyword>
<evidence type="ECO:0000256" key="3">
    <source>
        <dbReference type="ARBA" id="ARBA00022695"/>
    </source>
</evidence>
<protein>
    <recommendedName>
        <fullName evidence="9">CCA-adding enzyme C-terminal domain-containing protein</fullName>
    </recommendedName>
</protein>
<comment type="caution">
    <text evidence="8">The sequence shown here is derived from an EMBL/GenBank/DDBJ whole genome shotgun (WGS) entry which is preliminary data.</text>
</comment>
<keyword evidence="7" id="KW-0694">RNA-binding</keyword>
<keyword evidence="6" id="KW-0460">Magnesium</keyword>
<organism evidence="8">
    <name type="scientific">marine sediment metagenome</name>
    <dbReference type="NCBI Taxonomy" id="412755"/>
    <lineage>
        <taxon>unclassified sequences</taxon>
        <taxon>metagenomes</taxon>
        <taxon>ecological metagenomes</taxon>
    </lineage>
</organism>
<evidence type="ECO:0000313" key="8">
    <source>
        <dbReference type="EMBL" id="KKL84926.1"/>
    </source>
</evidence>
<sequence length="105" mass="12254">MLRKRLPLVDRARIYDALEFMSIESVLLAMATSTSEDKKKEIASYLLDLRKVKPLLTGSDLKEMGIEPGPVYGEILSALRHERLRQSLQSRQEEERFVREFMKTR</sequence>
<reference evidence="8" key="1">
    <citation type="journal article" date="2015" name="Nature">
        <title>Complex archaea that bridge the gap between prokaryotes and eukaryotes.</title>
        <authorList>
            <person name="Spang A."/>
            <person name="Saw J.H."/>
            <person name="Jorgensen S.L."/>
            <person name="Zaremba-Niedzwiedzka K."/>
            <person name="Martijn J."/>
            <person name="Lind A.E."/>
            <person name="van Eijk R."/>
            <person name="Schleper C."/>
            <person name="Guy L."/>
            <person name="Ettema T.J."/>
        </authorList>
    </citation>
    <scope>NUCLEOTIDE SEQUENCE</scope>
</reference>
<evidence type="ECO:0000256" key="7">
    <source>
        <dbReference type="ARBA" id="ARBA00022884"/>
    </source>
</evidence>
<keyword evidence="4" id="KW-0479">Metal-binding</keyword>
<dbReference type="GO" id="GO:0003723">
    <property type="term" value="F:RNA binding"/>
    <property type="evidence" value="ECO:0007669"/>
    <property type="project" value="UniProtKB-KW"/>
</dbReference>
<keyword evidence="2" id="KW-0819">tRNA processing</keyword>
<dbReference type="InterPro" id="IPR052390">
    <property type="entry name" value="tRNA_nt/polyA_polymerase"/>
</dbReference>
<dbReference type="GO" id="GO:0000166">
    <property type="term" value="F:nucleotide binding"/>
    <property type="evidence" value="ECO:0007669"/>
    <property type="project" value="UniProtKB-KW"/>
</dbReference>
<gene>
    <name evidence="8" type="ORF">LCGC14_1959870</name>
</gene>
<evidence type="ECO:0000256" key="6">
    <source>
        <dbReference type="ARBA" id="ARBA00022842"/>
    </source>
</evidence>
<dbReference type="PANTHER" id="PTHR47788:SF1">
    <property type="entry name" value="A-ADDING TRNA NUCLEOTIDYLTRANSFERASE"/>
    <property type="match status" value="1"/>
</dbReference>
<comment type="cofactor">
    <cofactor evidence="1">
        <name>Mg(2+)</name>
        <dbReference type="ChEBI" id="CHEBI:18420"/>
    </cofactor>
</comment>
<dbReference type="AlphaFoldDB" id="A0A0F9G399"/>
<evidence type="ECO:0008006" key="9">
    <source>
        <dbReference type="Google" id="ProtNLM"/>
    </source>
</evidence>
<dbReference type="PANTHER" id="PTHR47788">
    <property type="entry name" value="POLYA POLYMERASE"/>
    <property type="match status" value="1"/>
</dbReference>
<evidence type="ECO:0000256" key="2">
    <source>
        <dbReference type="ARBA" id="ARBA00022694"/>
    </source>
</evidence>
<dbReference type="EMBL" id="LAZR01021554">
    <property type="protein sequence ID" value="KKL84926.1"/>
    <property type="molecule type" value="Genomic_DNA"/>
</dbReference>
<dbReference type="Gene3D" id="1.10.3090.10">
    <property type="entry name" value="cca-adding enzyme, domain 2"/>
    <property type="match status" value="1"/>
</dbReference>